<sequence length="93" mass="9881">MINVQQNIAALASSEDVVLNALRVAVMRKLGSAGRRAPAIEDSSNLLEVGVVDSQGLLDLILEVEEVCGLMFDPGRINFEDGVTLRALALAFA</sequence>
<dbReference type="SUPFAM" id="SSF47336">
    <property type="entry name" value="ACP-like"/>
    <property type="match status" value="1"/>
</dbReference>
<feature type="domain" description="Carrier" evidence="1">
    <location>
        <begin position="34"/>
        <end position="89"/>
    </location>
</feature>
<keyword evidence="3" id="KW-1185">Reference proteome</keyword>
<accession>A0A845BCQ4</accession>
<dbReference type="Pfam" id="PF00550">
    <property type="entry name" value="PP-binding"/>
    <property type="match status" value="1"/>
</dbReference>
<evidence type="ECO:0000313" key="2">
    <source>
        <dbReference type="EMBL" id="MXP63092.1"/>
    </source>
</evidence>
<dbReference type="Proteomes" id="UP000460715">
    <property type="component" value="Unassembled WGS sequence"/>
</dbReference>
<dbReference type="InterPro" id="IPR036736">
    <property type="entry name" value="ACP-like_sf"/>
</dbReference>
<reference evidence="2 3" key="1">
    <citation type="submission" date="2019-03" db="EMBL/GenBank/DDBJ databases">
        <title>Roseomonas sp. a novel Roseomonas species isolated from Sea whip Gorgonian.</title>
        <authorList>
            <person name="Li F."/>
            <person name="Pan X."/>
            <person name="Huang S."/>
            <person name="Li Z."/>
            <person name="Meng B."/>
        </authorList>
    </citation>
    <scope>NUCLEOTIDE SEQUENCE [LARGE SCALE GENOMIC DNA]</scope>
    <source>
        <strain evidence="2 3">M0104</strain>
    </source>
</reference>
<proteinExistence type="predicted"/>
<dbReference type="Gene3D" id="1.10.1200.10">
    <property type="entry name" value="ACP-like"/>
    <property type="match status" value="1"/>
</dbReference>
<dbReference type="InterPro" id="IPR009081">
    <property type="entry name" value="PP-bd_ACP"/>
</dbReference>
<name>A0A845BCQ4_9PROT</name>
<evidence type="ECO:0000259" key="1">
    <source>
        <dbReference type="Pfam" id="PF00550"/>
    </source>
</evidence>
<dbReference type="AlphaFoldDB" id="A0A845BCQ4"/>
<gene>
    <name evidence="2" type="ORF">E0493_06955</name>
</gene>
<evidence type="ECO:0000313" key="3">
    <source>
        <dbReference type="Proteomes" id="UP000460715"/>
    </source>
</evidence>
<protein>
    <recommendedName>
        <fullName evidence="1">Carrier domain-containing protein</fullName>
    </recommendedName>
</protein>
<dbReference type="RefSeq" id="WP_160936201.1">
    <property type="nucleotide sequence ID" value="NZ_SNVJ01000004.1"/>
</dbReference>
<organism evidence="2 3">
    <name type="scientific">Teichococcus coralli</name>
    <dbReference type="NCBI Taxonomy" id="2545983"/>
    <lineage>
        <taxon>Bacteria</taxon>
        <taxon>Pseudomonadati</taxon>
        <taxon>Pseudomonadota</taxon>
        <taxon>Alphaproteobacteria</taxon>
        <taxon>Acetobacterales</taxon>
        <taxon>Roseomonadaceae</taxon>
        <taxon>Roseomonas</taxon>
    </lineage>
</organism>
<comment type="caution">
    <text evidence="2">The sequence shown here is derived from an EMBL/GenBank/DDBJ whole genome shotgun (WGS) entry which is preliminary data.</text>
</comment>
<dbReference type="EMBL" id="SNVJ01000004">
    <property type="protein sequence ID" value="MXP63092.1"/>
    <property type="molecule type" value="Genomic_DNA"/>
</dbReference>